<dbReference type="Pfam" id="PF00440">
    <property type="entry name" value="TetR_N"/>
    <property type="match status" value="1"/>
</dbReference>
<dbReference type="GeneID" id="93505977"/>
<feature type="domain" description="HTH tetR-type" evidence="5">
    <location>
        <begin position="12"/>
        <end position="72"/>
    </location>
</feature>
<evidence type="ECO:0000256" key="3">
    <source>
        <dbReference type="ARBA" id="ARBA00023163"/>
    </source>
</evidence>
<dbReference type="InterPro" id="IPR050109">
    <property type="entry name" value="HTH-type_TetR-like_transc_reg"/>
</dbReference>
<dbReference type="EMBL" id="JBIRUQ010000001">
    <property type="protein sequence ID" value="MFI1459778.1"/>
    <property type="molecule type" value="Genomic_DNA"/>
</dbReference>
<dbReference type="PANTHER" id="PTHR30055:SF234">
    <property type="entry name" value="HTH-TYPE TRANSCRIPTIONAL REGULATOR BETI"/>
    <property type="match status" value="1"/>
</dbReference>
<evidence type="ECO:0000256" key="1">
    <source>
        <dbReference type="ARBA" id="ARBA00023015"/>
    </source>
</evidence>
<sequence>MARRMTRLEQKQATRTALIDRARELFTEHGYTATTGDMIAKAVGVSRATFYLHFRSKAEVVREHMRAREGAILAAYQALDNIADPTLADVTGWLSGHIDYWRGHRAEFAVMEQALAHEQSVSDEWFAMLGRVSARMRNLLARQPDEEARELARAHVMSMLMSTDRNLQFAVVQGHDDDLGALVRVLAEQWLHCMRR</sequence>
<protein>
    <submittedName>
        <fullName evidence="6">TetR/AcrR family transcriptional regulator</fullName>
    </submittedName>
</protein>
<dbReference type="Gene3D" id="1.10.10.60">
    <property type="entry name" value="Homeodomain-like"/>
    <property type="match status" value="1"/>
</dbReference>
<dbReference type="RefSeq" id="WP_156052193.1">
    <property type="nucleotide sequence ID" value="NZ_JBIRUQ010000001.1"/>
</dbReference>
<dbReference type="SUPFAM" id="SSF46689">
    <property type="entry name" value="Homeodomain-like"/>
    <property type="match status" value="1"/>
</dbReference>
<dbReference type="InterPro" id="IPR009057">
    <property type="entry name" value="Homeodomain-like_sf"/>
</dbReference>
<gene>
    <name evidence="6" type="ORF">ACH4WX_03545</name>
</gene>
<keyword evidence="7" id="KW-1185">Reference proteome</keyword>
<keyword evidence="2 4" id="KW-0238">DNA-binding</keyword>
<dbReference type="InterPro" id="IPR001647">
    <property type="entry name" value="HTH_TetR"/>
</dbReference>
<evidence type="ECO:0000313" key="7">
    <source>
        <dbReference type="Proteomes" id="UP001611263"/>
    </source>
</evidence>
<reference evidence="6 7" key="1">
    <citation type="submission" date="2024-10" db="EMBL/GenBank/DDBJ databases">
        <title>The Natural Products Discovery Center: Release of the First 8490 Sequenced Strains for Exploring Actinobacteria Biosynthetic Diversity.</title>
        <authorList>
            <person name="Kalkreuter E."/>
            <person name="Kautsar S.A."/>
            <person name="Yang D."/>
            <person name="Bader C.D."/>
            <person name="Teijaro C.N."/>
            <person name="Fluegel L."/>
            <person name="Davis C.M."/>
            <person name="Simpson J.R."/>
            <person name="Lauterbach L."/>
            <person name="Steele A.D."/>
            <person name="Gui C."/>
            <person name="Meng S."/>
            <person name="Li G."/>
            <person name="Viehrig K."/>
            <person name="Ye F."/>
            <person name="Su P."/>
            <person name="Kiefer A.F."/>
            <person name="Nichols A."/>
            <person name="Cepeda A.J."/>
            <person name="Yan W."/>
            <person name="Fan B."/>
            <person name="Jiang Y."/>
            <person name="Adhikari A."/>
            <person name="Zheng C.-J."/>
            <person name="Schuster L."/>
            <person name="Cowan T.M."/>
            <person name="Smanski M.J."/>
            <person name="Chevrette M.G."/>
            <person name="De Carvalho L.P.S."/>
            <person name="Shen B."/>
        </authorList>
    </citation>
    <scope>NUCLEOTIDE SEQUENCE [LARGE SCALE GENOMIC DNA]</scope>
    <source>
        <strain evidence="6 7">NPDC020568</strain>
    </source>
</reference>
<dbReference type="PANTHER" id="PTHR30055">
    <property type="entry name" value="HTH-TYPE TRANSCRIPTIONAL REGULATOR RUTR"/>
    <property type="match status" value="1"/>
</dbReference>
<accession>A0ABW7TJH6</accession>
<dbReference type="Proteomes" id="UP001611263">
    <property type="component" value="Unassembled WGS sequence"/>
</dbReference>
<dbReference type="PRINTS" id="PR00455">
    <property type="entry name" value="HTHTETR"/>
</dbReference>
<name>A0ABW7TJH6_9NOCA</name>
<evidence type="ECO:0000256" key="2">
    <source>
        <dbReference type="ARBA" id="ARBA00023125"/>
    </source>
</evidence>
<organism evidence="6 7">
    <name type="scientific">Nocardia carnea</name>
    <dbReference type="NCBI Taxonomy" id="37328"/>
    <lineage>
        <taxon>Bacteria</taxon>
        <taxon>Bacillati</taxon>
        <taxon>Actinomycetota</taxon>
        <taxon>Actinomycetes</taxon>
        <taxon>Mycobacteriales</taxon>
        <taxon>Nocardiaceae</taxon>
        <taxon>Nocardia</taxon>
    </lineage>
</organism>
<dbReference type="PROSITE" id="PS50977">
    <property type="entry name" value="HTH_TETR_2"/>
    <property type="match status" value="1"/>
</dbReference>
<feature type="DNA-binding region" description="H-T-H motif" evidence="4">
    <location>
        <begin position="35"/>
        <end position="54"/>
    </location>
</feature>
<comment type="caution">
    <text evidence="6">The sequence shown here is derived from an EMBL/GenBank/DDBJ whole genome shotgun (WGS) entry which is preliminary data.</text>
</comment>
<evidence type="ECO:0000256" key="4">
    <source>
        <dbReference type="PROSITE-ProRule" id="PRU00335"/>
    </source>
</evidence>
<evidence type="ECO:0000259" key="5">
    <source>
        <dbReference type="PROSITE" id="PS50977"/>
    </source>
</evidence>
<proteinExistence type="predicted"/>
<evidence type="ECO:0000313" key="6">
    <source>
        <dbReference type="EMBL" id="MFI1459778.1"/>
    </source>
</evidence>
<keyword evidence="1" id="KW-0805">Transcription regulation</keyword>
<dbReference type="Gene3D" id="1.10.357.10">
    <property type="entry name" value="Tetracycline Repressor, domain 2"/>
    <property type="match status" value="1"/>
</dbReference>
<keyword evidence="3" id="KW-0804">Transcription</keyword>